<dbReference type="Proteomes" id="UP000265520">
    <property type="component" value="Unassembled WGS sequence"/>
</dbReference>
<comment type="caution">
    <text evidence="1">The sequence shown here is derived from an EMBL/GenBank/DDBJ whole genome shotgun (WGS) entry which is preliminary data.</text>
</comment>
<accession>A0A392RXR0</accession>
<sequence length="75" mass="8511">HRVTLAPVSHGRKMKLLDLEVPNEEWFRERLTVTGLADLAKSGYQHLDPALISAFAERWHDETSSFHMPAGEITV</sequence>
<organism evidence="1 2">
    <name type="scientific">Trifolium medium</name>
    <dbReference type="NCBI Taxonomy" id="97028"/>
    <lineage>
        <taxon>Eukaryota</taxon>
        <taxon>Viridiplantae</taxon>
        <taxon>Streptophyta</taxon>
        <taxon>Embryophyta</taxon>
        <taxon>Tracheophyta</taxon>
        <taxon>Spermatophyta</taxon>
        <taxon>Magnoliopsida</taxon>
        <taxon>eudicotyledons</taxon>
        <taxon>Gunneridae</taxon>
        <taxon>Pentapetalae</taxon>
        <taxon>rosids</taxon>
        <taxon>fabids</taxon>
        <taxon>Fabales</taxon>
        <taxon>Fabaceae</taxon>
        <taxon>Papilionoideae</taxon>
        <taxon>50 kb inversion clade</taxon>
        <taxon>NPAAA clade</taxon>
        <taxon>Hologalegina</taxon>
        <taxon>IRL clade</taxon>
        <taxon>Trifolieae</taxon>
        <taxon>Trifolium</taxon>
    </lineage>
</organism>
<proteinExistence type="predicted"/>
<keyword evidence="2" id="KW-1185">Reference proteome</keyword>
<feature type="non-terminal residue" evidence="1">
    <location>
        <position position="75"/>
    </location>
</feature>
<name>A0A392RXR0_9FABA</name>
<protein>
    <submittedName>
        <fullName evidence="1">Serine/threonine-protein phosphatase 7 long form-like protein</fullName>
    </submittedName>
</protein>
<evidence type="ECO:0000313" key="2">
    <source>
        <dbReference type="Proteomes" id="UP000265520"/>
    </source>
</evidence>
<evidence type="ECO:0000313" key="1">
    <source>
        <dbReference type="EMBL" id="MCI40570.1"/>
    </source>
</evidence>
<dbReference type="EMBL" id="LXQA010281177">
    <property type="protein sequence ID" value="MCI40570.1"/>
    <property type="molecule type" value="Genomic_DNA"/>
</dbReference>
<reference evidence="1 2" key="1">
    <citation type="journal article" date="2018" name="Front. Plant Sci.">
        <title>Red Clover (Trifolium pratense) and Zigzag Clover (T. medium) - A Picture of Genomic Similarities and Differences.</title>
        <authorList>
            <person name="Dluhosova J."/>
            <person name="Istvanek J."/>
            <person name="Nedelnik J."/>
            <person name="Repkova J."/>
        </authorList>
    </citation>
    <scope>NUCLEOTIDE SEQUENCE [LARGE SCALE GENOMIC DNA]</scope>
    <source>
        <strain evidence="2">cv. 10/8</strain>
        <tissue evidence="1">Leaf</tissue>
    </source>
</reference>
<dbReference type="AlphaFoldDB" id="A0A392RXR0"/>
<feature type="non-terminal residue" evidence="1">
    <location>
        <position position="1"/>
    </location>
</feature>